<dbReference type="GO" id="GO:0003677">
    <property type="term" value="F:DNA binding"/>
    <property type="evidence" value="ECO:0007669"/>
    <property type="project" value="UniProtKB-KW"/>
</dbReference>
<organism evidence="5 6">
    <name type="scientific">Planctopirus ephydatiae</name>
    <dbReference type="NCBI Taxonomy" id="2528019"/>
    <lineage>
        <taxon>Bacteria</taxon>
        <taxon>Pseudomonadati</taxon>
        <taxon>Planctomycetota</taxon>
        <taxon>Planctomycetia</taxon>
        <taxon>Planctomycetales</taxon>
        <taxon>Planctomycetaceae</taxon>
        <taxon>Planctopirus</taxon>
    </lineage>
</organism>
<protein>
    <submittedName>
        <fullName evidence="5">HTH-type transcriptional regulator NmtR</fullName>
    </submittedName>
</protein>
<keyword evidence="6" id="KW-1185">Reference proteome</keyword>
<dbReference type="PANTHER" id="PTHR43132:SF6">
    <property type="entry name" value="HTH-TYPE TRANSCRIPTIONAL REPRESSOR CZRA"/>
    <property type="match status" value="1"/>
</dbReference>
<dbReference type="Pfam" id="PF01022">
    <property type="entry name" value="HTH_5"/>
    <property type="match status" value="1"/>
</dbReference>
<dbReference type="CDD" id="cd00090">
    <property type="entry name" value="HTH_ARSR"/>
    <property type="match status" value="1"/>
</dbReference>
<dbReference type="GO" id="GO:0003700">
    <property type="term" value="F:DNA-binding transcription factor activity"/>
    <property type="evidence" value="ECO:0007669"/>
    <property type="project" value="InterPro"/>
</dbReference>
<sequence>MKTRTEKNADAGCCAKPNLKERPLLSPIQAGGLAAVFKVLANDTRLRLLHALVRAGELCVTDLAASVGMKPQAVSNQLQRLSDLGILAARREGNSVHYRLVDLCVRSLMDQGLCLMEEVSDRSQRRTRAGCE</sequence>
<accession>A0A518GNV2</accession>
<dbReference type="RefSeq" id="WP_145299479.1">
    <property type="nucleotide sequence ID" value="NZ_CP036299.1"/>
</dbReference>
<dbReference type="OrthoDB" id="274095at2"/>
<dbReference type="InterPro" id="IPR001845">
    <property type="entry name" value="HTH_ArsR_DNA-bd_dom"/>
</dbReference>
<proteinExistence type="predicted"/>
<dbReference type="InterPro" id="IPR051011">
    <property type="entry name" value="Metal_resp_trans_reg"/>
</dbReference>
<feature type="domain" description="HTH arsR-type" evidence="4">
    <location>
        <begin position="25"/>
        <end position="120"/>
    </location>
</feature>
<dbReference type="InterPro" id="IPR036390">
    <property type="entry name" value="WH_DNA-bd_sf"/>
</dbReference>
<evidence type="ECO:0000256" key="2">
    <source>
        <dbReference type="ARBA" id="ARBA00023125"/>
    </source>
</evidence>
<dbReference type="PANTHER" id="PTHR43132">
    <property type="entry name" value="ARSENICAL RESISTANCE OPERON REPRESSOR ARSR-RELATED"/>
    <property type="match status" value="1"/>
</dbReference>
<reference evidence="5 6" key="1">
    <citation type="submission" date="2019-02" db="EMBL/GenBank/DDBJ databases">
        <title>Deep-cultivation of Planctomycetes and their phenomic and genomic characterization uncovers novel biology.</title>
        <authorList>
            <person name="Wiegand S."/>
            <person name="Jogler M."/>
            <person name="Boedeker C."/>
            <person name="Pinto D."/>
            <person name="Vollmers J."/>
            <person name="Rivas-Marin E."/>
            <person name="Kohn T."/>
            <person name="Peeters S.H."/>
            <person name="Heuer A."/>
            <person name="Rast P."/>
            <person name="Oberbeckmann S."/>
            <person name="Bunk B."/>
            <person name="Jeske O."/>
            <person name="Meyerdierks A."/>
            <person name="Storesund J.E."/>
            <person name="Kallscheuer N."/>
            <person name="Luecker S."/>
            <person name="Lage O.M."/>
            <person name="Pohl T."/>
            <person name="Merkel B.J."/>
            <person name="Hornburger P."/>
            <person name="Mueller R.-W."/>
            <person name="Bruemmer F."/>
            <person name="Labrenz M."/>
            <person name="Spormann A.M."/>
            <person name="Op den Camp H."/>
            <person name="Overmann J."/>
            <person name="Amann R."/>
            <person name="Jetten M.S.M."/>
            <person name="Mascher T."/>
            <person name="Medema M.H."/>
            <person name="Devos D.P."/>
            <person name="Kaster A.-K."/>
            <person name="Ovreas L."/>
            <person name="Rohde M."/>
            <person name="Galperin M.Y."/>
            <person name="Jogler C."/>
        </authorList>
    </citation>
    <scope>NUCLEOTIDE SEQUENCE [LARGE SCALE GENOMIC DNA]</scope>
    <source>
        <strain evidence="5 6">Spb1</strain>
    </source>
</reference>
<gene>
    <name evidence="5" type="primary">nmtR</name>
    <name evidence="5" type="ORF">Spb1_22410</name>
</gene>
<evidence type="ECO:0000313" key="5">
    <source>
        <dbReference type="EMBL" id="QDV30312.1"/>
    </source>
</evidence>
<name>A0A518GNV2_9PLAN</name>
<dbReference type="Gene3D" id="1.10.10.10">
    <property type="entry name" value="Winged helix-like DNA-binding domain superfamily/Winged helix DNA-binding domain"/>
    <property type="match status" value="1"/>
</dbReference>
<dbReference type="SMART" id="SM00418">
    <property type="entry name" value="HTH_ARSR"/>
    <property type="match status" value="1"/>
</dbReference>
<dbReference type="Proteomes" id="UP000315349">
    <property type="component" value="Chromosome"/>
</dbReference>
<dbReference type="InterPro" id="IPR036388">
    <property type="entry name" value="WH-like_DNA-bd_sf"/>
</dbReference>
<dbReference type="KEGG" id="peh:Spb1_22410"/>
<evidence type="ECO:0000259" key="4">
    <source>
        <dbReference type="PROSITE" id="PS50987"/>
    </source>
</evidence>
<dbReference type="PRINTS" id="PR00778">
    <property type="entry name" value="HTHARSR"/>
</dbReference>
<dbReference type="NCBIfam" id="NF033788">
    <property type="entry name" value="HTH_metalloreg"/>
    <property type="match status" value="1"/>
</dbReference>
<dbReference type="AlphaFoldDB" id="A0A518GNV2"/>
<keyword evidence="3" id="KW-0804">Transcription</keyword>
<evidence type="ECO:0000313" key="6">
    <source>
        <dbReference type="Proteomes" id="UP000315349"/>
    </source>
</evidence>
<keyword evidence="2" id="KW-0238">DNA-binding</keyword>
<keyword evidence="1" id="KW-0805">Transcription regulation</keyword>
<dbReference type="PROSITE" id="PS50987">
    <property type="entry name" value="HTH_ARSR_2"/>
    <property type="match status" value="1"/>
</dbReference>
<dbReference type="InterPro" id="IPR011991">
    <property type="entry name" value="ArsR-like_HTH"/>
</dbReference>
<dbReference type="EMBL" id="CP036299">
    <property type="protein sequence ID" value="QDV30312.1"/>
    <property type="molecule type" value="Genomic_DNA"/>
</dbReference>
<dbReference type="SUPFAM" id="SSF46785">
    <property type="entry name" value="Winged helix' DNA-binding domain"/>
    <property type="match status" value="1"/>
</dbReference>
<evidence type="ECO:0000256" key="1">
    <source>
        <dbReference type="ARBA" id="ARBA00023015"/>
    </source>
</evidence>
<evidence type="ECO:0000256" key="3">
    <source>
        <dbReference type="ARBA" id="ARBA00023163"/>
    </source>
</evidence>